<organism evidence="1 2">
    <name type="scientific">Borreliella finlandensis</name>
    <dbReference type="NCBI Taxonomy" id="498741"/>
    <lineage>
        <taxon>Bacteria</taxon>
        <taxon>Pseudomonadati</taxon>
        <taxon>Spirochaetota</taxon>
        <taxon>Spirochaetia</taxon>
        <taxon>Spirochaetales</taxon>
        <taxon>Borreliaceae</taxon>
        <taxon>Borreliella</taxon>
    </lineage>
</organism>
<reference evidence="1 2" key="1">
    <citation type="journal article" date="2011" name="J. Bacteriol.">
        <title>Whole genome sequence of an unusual Borrelia burgdorferi sensu lato isolate.</title>
        <authorList>
            <person name="Casjens S.R."/>
            <person name="Fraser-Liggett C.M."/>
            <person name="Mongodin E.F."/>
            <person name="Qiu W.G."/>
            <person name="Dunn J.J."/>
            <person name="Luft B.J."/>
            <person name="Schutzer S.E."/>
        </authorList>
    </citation>
    <scope>NUCLEOTIDE SEQUENCE [LARGE SCALE GENOMIC DNA]</scope>
    <source>
        <strain evidence="1 2">SV1</strain>
    </source>
</reference>
<keyword evidence="2" id="KW-1185">Reference proteome</keyword>
<sequence>MKRGVFGQAQRDNLRAVLLHCLKKVENKEIVVDFDQDSKNTVF</sequence>
<accession>A0A806CL37</accession>
<dbReference type="Proteomes" id="UP000006166">
    <property type="component" value="Plasmid SV1_lp28-4"/>
</dbReference>
<dbReference type="AlphaFoldDB" id="A0A806CL37"/>
<gene>
    <name evidence="1" type="ORF">BSV1_I11</name>
</gene>
<proteinExistence type="predicted"/>
<evidence type="ECO:0000313" key="1">
    <source>
        <dbReference type="EMBL" id="ACN93502.1"/>
    </source>
</evidence>
<name>A0A806CL37_9SPIR</name>
<keyword evidence="1" id="KW-0614">Plasmid</keyword>
<evidence type="ECO:0000313" key="2">
    <source>
        <dbReference type="Proteomes" id="UP000006166"/>
    </source>
</evidence>
<geneLocation type="plasmid" evidence="1 2">
    <name>SV1_lp28-4</name>
</geneLocation>
<dbReference type="RefSeq" id="WP_012672211.1">
    <property type="nucleotide sequence ID" value="NC_012230.1"/>
</dbReference>
<protein>
    <submittedName>
        <fullName evidence="1">Uncharacterized protein</fullName>
    </submittedName>
</protein>
<dbReference type="EMBL" id="CP001523">
    <property type="protein sequence ID" value="ACN93502.1"/>
    <property type="molecule type" value="Genomic_DNA"/>
</dbReference>